<keyword evidence="7" id="KW-1185">Reference proteome</keyword>
<keyword evidence="1" id="KW-0479">Metal-binding</keyword>
<protein>
    <recommendedName>
        <fullName evidence="8">MULE transposase domain-containing protein</fullName>
    </recommendedName>
</protein>
<name>A0A443RZE2_9ACAR</name>
<dbReference type="PANTHER" id="PTHR47160">
    <property type="entry name" value="PUTATIVE-RELATED"/>
    <property type="match status" value="1"/>
</dbReference>
<comment type="caution">
    <text evidence="6">The sequence shown here is derived from an EMBL/GenBank/DDBJ whole genome shotgun (WGS) entry which is preliminary data.</text>
</comment>
<accession>A0A443RZE2</accession>
<dbReference type="Pfam" id="PF04500">
    <property type="entry name" value="FLYWCH"/>
    <property type="match status" value="1"/>
</dbReference>
<evidence type="ECO:0000256" key="3">
    <source>
        <dbReference type="ARBA" id="ARBA00022833"/>
    </source>
</evidence>
<dbReference type="InterPro" id="IPR018289">
    <property type="entry name" value="MULE_transposase_dom"/>
</dbReference>
<dbReference type="VEuPathDB" id="VectorBase:LDEU011401"/>
<feature type="non-terminal residue" evidence="6">
    <location>
        <position position="390"/>
    </location>
</feature>
<gene>
    <name evidence="6" type="ORF">B4U80_09577</name>
</gene>
<evidence type="ECO:0000256" key="1">
    <source>
        <dbReference type="ARBA" id="ARBA00022723"/>
    </source>
</evidence>
<keyword evidence="2" id="KW-0863">Zinc-finger</keyword>
<dbReference type="PANTHER" id="PTHR47160:SF10">
    <property type="entry name" value="MULE TRANSPOSASE DOMAIN-CONTAINING PROTEIN"/>
    <property type="match status" value="1"/>
</dbReference>
<evidence type="ECO:0000256" key="2">
    <source>
        <dbReference type="ARBA" id="ARBA00022771"/>
    </source>
</evidence>
<dbReference type="AlphaFoldDB" id="A0A443RZE2"/>
<feature type="domain" description="FLYWCH-type" evidence="4">
    <location>
        <begin position="5"/>
        <end position="64"/>
    </location>
</feature>
<dbReference type="Gene3D" id="2.20.25.240">
    <property type="match status" value="1"/>
</dbReference>
<evidence type="ECO:0008006" key="8">
    <source>
        <dbReference type="Google" id="ProtNLM"/>
    </source>
</evidence>
<dbReference type="GO" id="GO:0008270">
    <property type="term" value="F:zinc ion binding"/>
    <property type="evidence" value="ECO:0007669"/>
    <property type="project" value="UniProtKB-KW"/>
</dbReference>
<organism evidence="6 7">
    <name type="scientific">Leptotrombidium deliense</name>
    <dbReference type="NCBI Taxonomy" id="299467"/>
    <lineage>
        <taxon>Eukaryota</taxon>
        <taxon>Metazoa</taxon>
        <taxon>Ecdysozoa</taxon>
        <taxon>Arthropoda</taxon>
        <taxon>Chelicerata</taxon>
        <taxon>Arachnida</taxon>
        <taxon>Acari</taxon>
        <taxon>Acariformes</taxon>
        <taxon>Trombidiformes</taxon>
        <taxon>Prostigmata</taxon>
        <taxon>Anystina</taxon>
        <taxon>Parasitengona</taxon>
        <taxon>Trombiculoidea</taxon>
        <taxon>Trombiculidae</taxon>
        <taxon>Leptotrombidium</taxon>
    </lineage>
</organism>
<evidence type="ECO:0000313" key="7">
    <source>
        <dbReference type="Proteomes" id="UP000288716"/>
    </source>
</evidence>
<dbReference type="Proteomes" id="UP000288716">
    <property type="component" value="Unassembled WGS sequence"/>
</dbReference>
<dbReference type="EMBL" id="NCKV01016380">
    <property type="protein sequence ID" value="RWS20639.1"/>
    <property type="molecule type" value="Genomic_DNA"/>
</dbReference>
<proteinExistence type="predicted"/>
<dbReference type="OrthoDB" id="6500349at2759"/>
<dbReference type="Pfam" id="PF10551">
    <property type="entry name" value="MULE"/>
    <property type="match status" value="1"/>
</dbReference>
<evidence type="ECO:0000313" key="6">
    <source>
        <dbReference type="EMBL" id="RWS20639.1"/>
    </source>
</evidence>
<reference evidence="6 7" key="1">
    <citation type="journal article" date="2018" name="Gigascience">
        <title>Genomes of trombidid mites reveal novel predicted allergens and laterally-transferred genes associated with secondary metabolism.</title>
        <authorList>
            <person name="Dong X."/>
            <person name="Chaisiri K."/>
            <person name="Xia D."/>
            <person name="Armstrong S.D."/>
            <person name="Fang Y."/>
            <person name="Donnelly M.J."/>
            <person name="Kadowaki T."/>
            <person name="McGarry J.W."/>
            <person name="Darby A.C."/>
            <person name="Makepeace B.L."/>
        </authorList>
    </citation>
    <scope>NUCLEOTIDE SEQUENCE [LARGE SCALE GENOMIC DNA]</scope>
    <source>
        <strain evidence="6">UoL-UT</strain>
    </source>
</reference>
<sequence>MEVIYVKSARNALQIANNGFLYTRDREYKEITYWKCVDFNKYKCKGRLQTRNGEIINIIGNHNHEKRHSDIAAKNVLAAMKDKASTSTDTPQHIIGEISENLGLSVSCKLPKIKLLKRTIQRTRKQVNGSPANPNSLQELVIPDRYTKTRKGDDFLFFDSGPGPERIIVFATNKAIDLLSKSDHWYADGTFKTSPLLFGQIYTIHGIQNHEVIPAIYALLPNQLESTYDNLFAALIAKAPALNPSTIMTDFEVAAQNAFRSFFPNCIIRGCFFHFCQAIYRKIKGCNDIQQLYEDISNVDNALYIRQIAALAFVPEEDVLSSFQSLIQSDFFAQHEQTLLPLIDYFENTWLGRSIGGSTRRRPARFPIELWNCYYASLEGLPRTNNSIEG</sequence>
<feature type="domain" description="MULE transposase" evidence="5">
    <location>
        <begin position="185"/>
        <end position="277"/>
    </location>
</feature>
<dbReference type="STRING" id="299467.A0A443RZE2"/>
<evidence type="ECO:0000259" key="5">
    <source>
        <dbReference type="Pfam" id="PF10551"/>
    </source>
</evidence>
<evidence type="ECO:0000259" key="4">
    <source>
        <dbReference type="Pfam" id="PF04500"/>
    </source>
</evidence>
<dbReference type="InterPro" id="IPR007588">
    <property type="entry name" value="Znf_FLYWCH"/>
</dbReference>
<keyword evidence="3" id="KW-0862">Zinc</keyword>